<name>A0A1X2GU18_9FUNG</name>
<evidence type="ECO:0000256" key="5">
    <source>
        <dbReference type="ARBA" id="ARBA00023136"/>
    </source>
</evidence>
<comment type="similarity">
    <text evidence="2 6">Belongs to the major facilitator superfamily. Proton-dependent oligopeptide transporter (POT/PTR) (TC 2.A.17) family.</text>
</comment>
<feature type="transmembrane region" description="Helical" evidence="7">
    <location>
        <begin position="414"/>
        <end position="436"/>
    </location>
</feature>
<dbReference type="SUPFAM" id="SSF103473">
    <property type="entry name" value="MFS general substrate transporter"/>
    <property type="match status" value="1"/>
</dbReference>
<dbReference type="PANTHER" id="PTHR11654">
    <property type="entry name" value="OLIGOPEPTIDE TRANSPORTER-RELATED"/>
    <property type="match status" value="1"/>
</dbReference>
<proteinExistence type="inferred from homology"/>
<protein>
    <submittedName>
        <fullName evidence="8">Putative peptide transporter</fullName>
    </submittedName>
</protein>
<dbReference type="Pfam" id="PF00854">
    <property type="entry name" value="PTR2"/>
    <property type="match status" value="1"/>
</dbReference>
<evidence type="ECO:0000256" key="2">
    <source>
        <dbReference type="ARBA" id="ARBA00005982"/>
    </source>
</evidence>
<keyword evidence="6" id="KW-0813">Transport</keyword>
<dbReference type="Gene3D" id="1.20.1250.20">
    <property type="entry name" value="MFS general substrate transporter like domains"/>
    <property type="match status" value="1"/>
</dbReference>
<feature type="transmembrane region" description="Helical" evidence="7">
    <location>
        <begin position="234"/>
        <end position="259"/>
    </location>
</feature>
<dbReference type="Proteomes" id="UP000242146">
    <property type="component" value="Unassembled WGS sequence"/>
</dbReference>
<keyword evidence="4 7" id="KW-1133">Transmembrane helix</keyword>
<dbReference type="GO" id="GO:0016020">
    <property type="term" value="C:membrane"/>
    <property type="evidence" value="ECO:0007669"/>
    <property type="project" value="UniProtKB-SubCell"/>
</dbReference>
<comment type="subcellular location">
    <subcellularLocation>
        <location evidence="1 6">Membrane</location>
        <topology evidence="1 6">Multi-pass membrane protein</topology>
    </subcellularLocation>
</comment>
<evidence type="ECO:0000313" key="8">
    <source>
        <dbReference type="EMBL" id="ORX61522.1"/>
    </source>
</evidence>
<dbReference type="EMBL" id="MCGT01000003">
    <property type="protein sequence ID" value="ORX61522.1"/>
    <property type="molecule type" value="Genomic_DNA"/>
</dbReference>
<keyword evidence="3 6" id="KW-0812">Transmembrane</keyword>
<evidence type="ECO:0000313" key="9">
    <source>
        <dbReference type="Proteomes" id="UP000242146"/>
    </source>
</evidence>
<organism evidence="8 9">
    <name type="scientific">Hesseltinella vesiculosa</name>
    <dbReference type="NCBI Taxonomy" id="101127"/>
    <lineage>
        <taxon>Eukaryota</taxon>
        <taxon>Fungi</taxon>
        <taxon>Fungi incertae sedis</taxon>
        <taxon>Mucoromycota</taxon>
        <taxon>Mucoromycotina</taxon>
        <taxon>Mucoromycetes</taxon>
        <taxon>Mucorales</taxon>
        <taxon>Cunninghamellaceae</taxon>
        <taxon>Hesseltinella</taxon>
    </lineage>
</organism>
<dbReference type="PROSITE" id="PS01022">
    <property type="entry name" value="PTR2_1"/>
    <property type="match status" value="1"/>
</dbReference>
<sequence>MSKESKTDIDPTNVEVTTVINDESSVNVNDVTSLRRVTESIPVAAWFILINELCERLSYYGGSALFQNYVQFSMSDDPQGKLARGQSMATALQNFFTFFCYVTPMLGAIVADQYLGRYWTIIFFSIIYLVGWVVLTTTSLDSVPVSSAFPGYIVSLIILGLGTGGIKGIVSPMCADQYKHDRDYVKELPNGELVLVDYTLSIQSLYNWFYFAINVGSIIGGLACPYLQLYVGFWAAYLLPTCFFVAAILAFLAGSPFYVKPKPNGSIIVTAWKVFVFAWKQARVSGNEMARKKCRDFLEFAKRDTSDIGEAVVPWTAEQEEHAALWTDTFVDELKQAVMACRIFLPLSIYWLCYNNLNNNLISQAAQMNRPNGLPNNVLLVFDPILLVIFIPIVDLFFYPALRKMKINFFPQQRITVGFFLGSLSMVYAAVLQYYIYKDAAYIETGVASISVFLQVPAYCLIAFSEIFASITSIEYAYTHAPKSCKSLVSACSLFPNCVAALLGMALAPVSEDPKMVWTYSGIAIAAFVFGILYYLTFRHYDDLDEEFRLKQLLKNSEEIHIDRHVEMDVKEKF</sequence>
<evidence type="ECO:0000256" key="3">
    <source>
        <dbReference type="ARBA" id="ARBA00022692"/>
    </source>
</evidence>
<dbReference type="InterPro" id="IPR000109">
    <property type="entry name" value="POT_fam"/>
</dbReference>
<dbReference type="InterPro" id="IPR036259">
    <property type="entry name" value="MFS_trans_sf"/>
</dbReference>
<feature type="transmembrane region" description="Helical" evidence="7">
    <location>
        <begin position="456"/>
        <end position="476"/>
    </location>
</feature>
<feature type="transmembrane region" description="Helical" evidence="7">
    <location>
        <begin position="488"/>
        <end position="511"/>
    </location>
</feature>
<feature type="transmembrane region" description="Helical" evidence="7">
    <location>
        <begin position="339"/>
        <end position="357"/>
    </location>
</feature>
<dbReference type="PROSITE" id="PS01023">
    <property type="entry name" value="PTR2_2"/>
    <property type="match status" value="1"/>
</dbReference>
<feature type="transmembrane region" description="Helical" evidence="7">
    <location>
        <begin position="517"/>
        <end position="536"/>
    </location>
</feature>
<evidence type="ECO:0000256" key="7">
    <source>
        <dbReference type="SAM" id="Phobius"/>
    </source>
</evidence>
<dbReference type="InterPro" id="IPR018456">
    <property type="entry name" value="PTR2_symporter_CS"/>
</dbReference>
<feature type="transmembrane region" description="Helical" evidence="7">
    <location>
        <begin position="149"/>
        <end position="170"/>
    </location>
</feature>
<keyword evidence="9" id="KW-1185">Reference proteome</keyword>
<accession>A0A1X2GU18</accession>
<reference evidence="8 9" key="1">
    <citation type="submission" date="2016-07" db="EMBL/GenBank/DDBJ databases">
        <title>Pervasive Adenine N6-methylation of Active Genes in Fungi.</title>
        <authorList>
            <consortium name="DOE Joint Genome Institute"/>
            <person name="Mondo S.J."/>
            <person name="Dannebaum R.O."/>
            <person name="Kuo R.C."/>
            <person name="Labutti K."/>
            <person name="Haridas S."/>
            <person name="Kuo A."/>
            <person name="Salamov A."/>
            <person name="Ahrendt S.R."/>
            <person name="Lipzen A."/>
            <person name="Sullivan W."/>
            <person name="Andreopoulos W.B."/>
            <person name="Clum A."/>
            <person name="Lindquist E."/>
            <person name="Daum C."/>
            <person name="Ramamoorthy G.K."/>
            <person name="Gryganskyi A."/>
            <person name="Culley D."/>
            <person name="Magnuson J.K."/>
            <person name="James T.Y."/>
            <person name="O'Malley M.A."/>
            <person name="Stajich J.E."/>
            <person name="Spatafora J.W."/>
            <person name="Visel A."/>
            <person name="Grigoriev I.V."/>
        </authorList>
    </citation>
    <scope>NUCLEOTIDE SEQUENCE [LARGE SCALE GENOMIC DNA]</scope>
    <source>
        <strain evidence="8 9">NRRL 3301</strain>
    </source>
</reference>
<dbReference type="GO" id="GO:0006857">
    <property type="term" value="P:oligopeptide transport"/>
    <property type="evidence" value="ECO:0007669"/>
    <property type="project" value="InterPro"/>
</dbReference>
<feature type="transmembrane region" description="Helical" evidence="7">
    <location>
        <begin position="91"/>
        <end position="111"/>
    </location>
</feature>
<evidence type="ECO:0000256" key="6">
    <source>
        <dbReference type="RuleBase" id="RU003755"/>
    </source>
</evidence>
<feature type="transmembrane region" description="Helical" evidence="7">
    <location>
        <begin position="118"/>
        <end position="137"/>
    </location>
</feature>
<keyword evidence="5 7" id="KW-0472">Membrane</keyword>
<comment type="caution">
    <text evidence="8">The sequence shown here is derived from an EMBL/GenBank/DDBJ whole genome shotgun (WGS) entry which is preliminary data.</text>
</comment>
<feature type="transmembrane region" description="Helical" evidence="7">
    <location>
        <begin position="377"/>
        <end position="402"/>
    </location>
</feature>
<dbReference type="AlphaFoldDB" id="A0A1X2GU18"/>
<evidence type="ECO:0000256" key="4">
    <source>
        <dbReference type="ARBA" id="ARBA00022989"/>
    </source>
</evidence>
<feature type="transmembrane region" description="Helical" evidence="7">
    <location>
        <begin position="208"/>
        <end position="228"/>
    </location>
</feature>
<gene>
    <name evidence="8" type="ORF">DM01DRAFT_1332129</name>
</gene>
<dbReference type="GO" id="GO:0022857">
    <property type="term" value="F:transmembrane transporter activity"/>
    <property type="evidence" value="ECO:0007669"/>
    <property type="project" value="InterPro"/>
</dbReference>
<evidence type="ECO:0000256" key="1">
    <source>
        <dbReference type="ARBA" id="ARBA00004141"/>
    </source>
</evidence>
<dbReference type="OrthoDB" id="8904098at2759"/>